<evidence type="ECO:0000313" key="1">
    <source>
        <dbReference type="EMBL" id="CAL1369255.1"/>
    </source>
</evidence>
<name>A0AAV2D8R1_9ROSI</name>
<proteinExistence type="predicted"/>
<evidence type="ECO:0000313" key="2">
    <source>
        <dbReference type="Proteomes" id="UP001497516"/>
    </source>
</evidence>
<organism evidence="1 2">
    <name type="scientific">Linum trigynum</name>
    <dbReference type="NCBI Taxonomy" id="586398"/>
    <lineage>
        <taxon>Eukaryota</taxon>
        <taxon>Viridiplantae</taxon>
        <taxon>Streptophyta</taxon>
        <taxon>Embryophyta</taxon>
        <taxon>Tracheophyta</taxon>
        <taxon>Spermatophyta</taxon>
        <taxon>Magnoliopsida</taxon>
        <taxon>eudicotyledons</taxon>
        <taxon>Gunneridae</taxon>
        <taxon>Pentapetalae</taxon>
        <taxon>rosids</taxon>
        <taxon>fabids</taxon>
        <taxon>Malpighiales</taxon>
        <taxon>Linaceae</taxon>
        <taxon>Linum</taxon>
    </lineage>
</organism>
<sequence length="240" mass="26980">MCSYYFFTNKFRPCLQISGRGPFGGSRKGDPLLRKRIANQEQSTRFAQRHLKSAQKQVLEAVPNHESRSNFVRHGEETQDRRHGFVVGEEQGLFSFSFGHPLVVRNESVIEGRFGDRGVPQLAYCFAAAGGSRVWQADENFFEEIISLFADGMGGCRSFIGKFSYRLLPLHLRRPVAFTDRHGHWPVELLVAAGMVGELARRRDCTFIYSGGAPPLFPNIIGLGRWAFGSVCWPCVHVAV</sequence>
<gene>
    <name evidence="1" type="ORF">LTRI10_LOCUS11960</name>
</gene>
<dbReference type="AlphaFoldDB" id="A0AAV2D8R1"/>
<dbReference type="EMBL" id="OZ034815">
    <property type="protein sequence ID" value="CAL1369255.1"/>
    <property type="molecule type" value="Genomic_DNA"/>
</dbReference>
<protein>
    <submittedName>
        <fullName evidence="1">Uncharacterized protein</fullName>
    </submittedName>
</protein>
<keyword evidence="2" id="KW-1185">Reference proteome</keyword>
<reference evidence="1 2" key="1">
    <citation type="submission" date="2024-04" db="EMBL/GenBank/DDBJ databases">
        <authorList>
            <person name="Fracassetti M."/>
        </authorList>
    </citation>
    <scope>NUCLEOTIDE SEQUENCE [LARGE SCALE GENOMIC DNA]</scope>
</reference>
<dbReference type="Proteomes" id="UP001497516">
    <property type="component" value="Chromosome 2"/>
</dbReference>
<accession>A0AAV2D8R1</accession>